<organism evidence="7 8">
    <name type="scientific">Comamonas terrae</name>
    <dbReference type="NCBI Taxonomy" id="673548"/>
    <lineage>
        <taxon>Bacteria</taxon>
        <taxon>Pseudomonadati</taxon>
        <taxon>Pseudomonadota</taxon>
        <taxon>Betaproteobacteria</taxon>
        <taxon>Burkholderiales</taxon>
        <taxon>Comamonadaceae</taxon>
        <taxon>Comamonas</taxon>
    </lineage>
</organism>
<dbReference type="InterPro" id="IPR014284">
    <property type="entry name" value="RNA_pol_sigma-70_dom"/>
</dbReference>
<dbReference type="InterPro" id="IPR007627">
    <property type="entry name" value="RNA_pol_sigma70_r2"/>
</dbReference>
<dbReference type="Pfam" id="PF04542">
    <property type="entry name" value="Sigma70_r2"/>
    <property type="match status" value="1"/>
</dbReference>
<gene>
    <name evidence="7" type="ORF">ACFSW6_09855</name>
</gene>
<evidence type="ECO:0000313" key="8">
    <source>
        <dbReference type="Proteomes" id="UP001597463"/>
    </source>
</evidence>
<dbReference type="InterPro" id="IPR036388">
    <property type="entry name" value="WH-like_DNA-bd_sf"/>
</dbReference>
<feature type="domain" description="RNA polymerase sigma factor 70 region 4 type 2" evidence="6">
    <location>
        <begin position="100"/>
        <end position="152"/>
    </location>
</feature>
<accession>A0ABW5UL81</accession>
<comment type="similarity">
    <text evidence="1">Belongs to the sigma-70 factor family. ECF subfamily.</text>
</comment>
<evidence type="ECO:0000256" key="4">
    <source>
        <dbReference type="ARBA" id="ARBA00023163"/>
    </source>
</evidence>
<evidence type="ECO:0000259" key="6">
    <source>
        <dbReference type="Pfam" id="PF08281"/>
    </source>
</evidence>
<keyword evidence="2" id="KW-0805">Transcription regulation</keyword>
<keyword evidence="3" id="KW-0731">Sigma factor</keyword>
<protein>
    <submittedName>
        <fullName evidence="7">Sigma-70 family RNA polymerase sigma factor</fullName>
    </submittedName>
</protein>
<evidence type="ECO:0000313" key="7">
    <source>
        <dbReference type="EMBL" id="MFD2754391.1"/>
    </source>
</evidence>
<dbReference type="Proteomes" id="UP001597463">
    <property type="component" value="Unassembled WGS sequence"/>
</dbReference>
<dbReference type="Pfam" id="PF08281">
    <property type="entry name" value="Sigma70_r4_2"/>
    <property type="match status" value="1"/>
</dbReference>
<evidence type="ECO:0000256" key="3">
    <source>
        <dbReference type="ARBA" id="ARBA00023082"/>
    </source>
</evidence>
<dbReference type="InterPro" id="IPR039425">
    <property type="entry name" value="RNA_pol_sigma-70-like"/>
</dbReference>
<dbReference type="SUPFAM" id="SSF88659">
    <property type="entry name" value="Sigma3 and sigma4 domains of RNA polymerase sigma factors"/>
    <property type="match status" value="1"/>
</dbReference>
<evidence type="ECO:0000259" key="5">
    <source>
        <dbReference type="Pfam" id="PF04542"/>
    </source>
</evidence>
<dbReference type="PANTHER" id="PTHR43133:SF63">
    <property type="entry name" value="RNA POLYMERASE SIGMA FACTOR FECI-RELATED"/>
    <property type="match status" value="1"/>
</dbReference>
<reference evidence="8" key="1">
    <citation type="journal article" date="2019" name="Int. J. Syst. Evol. Microbiol.">
        <title>The Global Catalogue of Microorganisms (GCM) 10K type strain sequencing project: providing services to taxonomists for standard genome sequencing and annotation.</title>
        <authorList>
            <consortium name="The Broad Institute Genomics Platform"/>
            <consortium name="The Broad Institute Genome Sequencing Center for Infectious Disease"/>
            <person name="Wu L."/>
            <person name="Ma J."/>
        </authorList>
    </citation>
    <scope>NUCLEOTIDE SEQUENCE [LARGE SCALE GENOMIC DNA]</scope>
    <source>
        <strain evidence="8">TISTR 1906</strain>
    </source>
</reference>
<dbReference type="Gene3D" id="1.10.1740.10">
    <property type="match status" value="1"/>
</dbReference>
<feature type="domain" description="RNA polymerase sigma-70 region 2" evidence="5">
    <location>
        <begin position="1"/>
        <end position="69"/>
    </location>
</feature>
<dbReference type="PANTHER" id="PTHR43133">
    <property type="entry name" value="RNA POLYMERASE ECF-TYPE SIGMA FACTO"/>
    <property type="match status" value="1"/>
</dbReference>
<dbReference type="RefSeq" id="WP_066478166.1">
    <property type="nucleotide sequence ID" value="NZ_BCNT01000007.1"/>
</dbReference>
<dbReference type="Gene3D" id="1.10.10.10">
    <property type="entry name" value="Winged helix-like DNA-binding domain superfamily/Winged helix DNA-binding domain"/>
    <property type="match status" value="1"/>
</dbReference>
<dbReference type="InterPro" id="IPR013325">
    <property type="entry name" value="RNA_pol_sigma_r2"/>
</dbReference>
<dbReference type="EMBL" id="JBHUMV010000004">
    <property type="protein sequence ID" value="MFD2754391.1"/>
    <property type="molecule type" value="Genomic_DNA"/>
</dbReference>
<dbReference type="NCBIfam" id="TIGR02937">
    <property type="entry name" value="sigma70-ECF"/>
    <property type="match status" value="1"/>
</dbReference>
<proteinExistence type="inferred from homology"/>
<comment type="caution">
    <text evidence="7">The sequence shown here is derived from an EMBL/GenBank/DDBJ whole genome shotgun (WGS) entry which is preliminary data.</text>
</comment>
<keyword evidence="8" id="KW-1185">Reference proteome</keyword>
<dbReference type="InterPro" id="IPR013324">
    <property type="entry name" value="RNA_pol_sigma_r3/r4-like"/>
</dbReference>
<keyword evidence="4" id="KW-0804">Transcription</keyword>
<name>A0ABW5UL81_9BURK</name>
<evidence type="ECO:0000256" key="1">
    <source>
        <dbReference type="ARBA" id="ARBA00010641"/>
    </source>
</evidence>
<sequence>MYLQHNPWLVAWLQRKLGNRSDAADIAQDTFARLCTATRAQALQDLREPRAYLTMVAKRLLINHLERQSLEQAYLASLRLLPEPMAPSPEARAMLLETLEELDALLDELPPKVRTAFLLSQLEGLSYEDIAAQMELSVRTVTRYMAQGFRQCLRAMLEA</sequence>
<dbReference type="CDD" id="cd06171">
    <property type="entry name" value="Sigma70_r4"/>
    <property type="match status" value="1"/>
</dbReference>
<evidence type="ECO:0000256" key="2">
    <source>
        <dbReference type="ARBA" id="ARBA00023015"/>
    </source>
</evidence>
<dbReference type="InterPro" id="IPR013249">
    <property type="entry name" value="RNA_pol_sigma70_r4_t2"/>
</dbReference>
<dbReference type="SUPFAM" id="SSF88946">
    <property type="entry name" value="Sigma2 domain of RNA polymerase sigma factors"/>
    <property type="match status" value="1"/>
</dbReference>